<proteinExistence type="predicted"/>
<accession>A0ABS9D2N1</accession>
<dbReference type="Proteomes" id="UP001521137">
    <property type="component" value="Unassembled WGS sequence"/>
</dbReference>
<sequence>MKVLLSLVVVIALISLVWFAQHANQPMQPATKHLHAPVISRHDILTATDFLAGIQQAVAINNQDDIDKWIFKAVEVAEAAELPIQDIQYIQSDLARNFLIFQAKRKLFNQEIQQAYYKIEDITPIKERYPEAADLFTKVDNLLLERNKLIQKLAAEMADGQSVDDEILKLAGDKWKQEFAKKVPKLDQESF</sequence>
<evidence type="ECO:0000313" key="2">
    <source>
        <dbReference type="EMBL" id="MCF2946864.1"/>
    </source>
</evidence>
<dbReference type="EMBL" id="JAKGAS010000001">
    <property type="protein sequence ID" value="MCF2946864.1"/>
    <property type="molecule type" value="Genomic_DNA"/>
</dbReference>
<name>A0ABS9D2N1_9ALTE</name>
<feature type="chain" id="PRO_5045837773" evidence="1">
    <location>
        <begin position="21"/>
        <end position="191"/>
    </location>
</feature>
<evidence type="ECO:0000313" key="3">
    <source>
        <dbReference type="Proteomes" id="UP001521137"/>
    </source>
</evidence>
<feature type="signal peptide" evidence="1">
    <location>
        <begin position="1"/>
        <end position="20"/>
    </location>
</feature>
<keyword evidence="3" id="KW-1185">Reference proteome</keyword>
<organism evidence="2 3">
    <name type="scientific">Paraglaciecola algarum</name>
    <dbReference type="NCBI Taxonomy" id="3050085"/>
    <lineage>
        <taxon>Bacteria</taxon>
        <taxon>Pseudomonadati</taxon>
        <taxon>Pseudomonadota</taxon>
        <taxon>Gammaproteobacteria</taxon>
        <taxon>Alteromonadales</taxon>
        <taxon>Alteromonadaceae</taxon>
        <taxon>Paraglaciecola</taxon>
    </lineage>
</organism>
<comment type="caution">
    <text evidence="2">The sequence shown here is derived from an EMBL/GenBank/DDBJ whole genome shotgun (WGS) entry which is preliminary data.</text>
</comment>
<dbReference type="RefSeq" id="WP_235310383.1">
    <property type="nucleotide sequence ID" value="NZ_JAKGAS010000001.1"/>
</dbReference>
<keyword evidence="1" id="KW-0732">Signal</keyword>
<gene>
    <name evidence="2" type="ORF">L0668_02005</name>
</gene>
<evidence type="ECO:0000256" key="1">
    <source>
        <dbReference type="SAM" id="SignalP"/>
    </source>
</evidence>
<reference evidence="2 3" key="1">
    <citation type="submission" date="2022-01" db="EMBL/GenBank/DDBJ databases">
        <title>Paraglaciecola sp. G1-23.</title>
        <authorList>
            <person name="Jin M.S."/>
            <person name="Han D.M."/>
            <person name="Kim H.M."/>
            <person name="Jeon C.O."/>
        </authorList>
    </citation>
    <scope>NUCLEOTIDE SEQUENCE [LARGE SCALE GENOMIC DNA]</scope>
    <source>
        <strain evidence="2 3">G1-23</strain>
    </source>
</reference>
<protein>
    <submittedName>
        <fullName evidence="2">Uncharacterized protein</fullName>
    </submittedName>
</protein>